<evidence type="ECO:0000313" key="3">
    <source>
        <dbReference type="EMBL" id="RJL32539.1"/>
    </source>
</evidence>
<evidence type="ECO:0000259" key="2">
    <source>
        <dbReference type="PROSITE" id="PS50943"/>
    </source>
</evidence>
<dbReference type="PROSITE" id="PS50943">
    <property type="entry name" value="HTH_CROC1"/>
    <property type="match status" value="1"/>
</dbReference>
<organism evidence="3 4">
    <name type="scientific">Bailinhaonella thermotolerans</name>
    <dbReference type="NCBI Taxonomy" id="1070861"/>
    <lineage>
        <taxon>Bacteria</taxon>
        <taxon>Bacillati</taxon>
        <taxon>Actinomycetota</taxon>
        <taxon>Actinomycetes</taxon>
        <taxon>Streptosporangiales</taxon>
        <taxon>Streptosporangiaceae</taxon>
        <taxon>Bailinhaonella</taxon>
    </lineage>
</organism>
<feature type="domain" description="HTH cro/C1-type" evidence="2">
    <location>
        <begin position="11"/>
        <end position="64"/>
    </location>
</feature>
<dbReference type="AlphaFoldDB" id="A0A3A4B3C5"/>
<dbReference type="InterPro" id="IPR010982">
    <property type="entry name" value="Lambda_DNA-bd_dom_sf"/>
</dbReference>
<dbReference type="SUPFAM" id="SSF48452">
    <property type="entry name" value="TPR-like"/>
    <property type="match status" value="1"/>
</dbReference>
<dbReference type="Gene3D" id="1.25.40.10">
    <property type="entry name" value="Tetratricopeptide repeat domain"/>
    <property type="match status" value="1"/>
</dbReference>
<dbReference type="RefSeq" id="WP_119926788.1">
    <property type="nucleotide sequence ID" value="NZ_QZEY01000004.1"/>
</dbReference>
<dbReference type="Pfam" id="PF01381">
    <property type="entry name" value="HTH_3"/>
    <property type="match status" value="1"/>
</dbReference>
<sequence length="446" mass="48135">MSGQDLVGQRIKTMRRQRGLSQAGLAHPELSDSYVSLIESGKRTPTPAVLELLAEKLDCSVSYLVNGVTSEQLSDLQLALRYASLTLENGEVEEARRRFAELLDDDMLGGLPDLLEQAEYGYALALEACGDLRGAIERLQRQFDAYYGRAAAGDEPAQPPQRVDGAEAERRMRIAVALCRCRREAGDLTEGVRAGEHAMAVELAGGWSDPLVELGATLASVYHKRGDQLRTMQLVGQLLEAAEELGTHRARVAACWNAATLDEDPAGGERIIALAERALALQAETGEVRNLARLRQAYGKLLLRVRPDEPERARDVLAGVERELAETSASAATRARCSVELAKAELAVGEPEHALRSAQKAVERADAIAPVIRADAYIVMARALLMLGKGELAAEAAANAGGVLRDVPPSRPCAQAWLDLAETLDLMRDHTASTESYQRALACVGL</sequence>
<dbReference type="InterPro" id="IPR011990">
    <property type="entry name" value="TPR-like_helical_dom_sf"/>
</dbReference>
<accession>A0A3A4B3C5</accession>
<gene>
    <name evidence="3" type="ORF">D5H75_13525</name>
</gene>
<dbReference type="SMART" id="SM00530">
    <property type="entry name" value="HTH_XRE"/>
    <property type="match status" value="1"/>
</dbReference>
<dbReference type="InterPro" id="IPR001387">
    <property type="entry name" value="Cro/C1-type_HTH"/>
</dbReference>
<dbReference type="Gene3D" id="1.10.260.40">
    <property type="entry name" value="lambda repressor-like DNA-binding domains"/>
    <property type="match status" value="1"/>
</dbReference>
<dbReference type="PANTHER" id="PTHR46797">
    <property type="entry name" value="HTH-TYPE TRANSCRIPTIONAL REGULATOR"/>
    <property type="match status" value="1"/>
</dbReference>
<dbReference type="PANTHER" id="PTHR46797:SF1">
    <property type="entry name" value="METHYLPHOSPHONATE SYNTHASE"/>
    <property type="match status" value="1"/>
</dbReference>
<dbReference type="EMBL" id="QZEY01000004">
    <property type="protein sequence ID" value="RJL32539.1"/>
    <property type="molecule type" value="Genomic_DNA"/>
</dbReference>
<dbReference type="OrthoDB" id="3675359at2"/>
<evidence type="ECO:0000313" key="4">
    <source>
        <dbReference type="Proteomes" id="UP000265768"/>
    </source>
</evidence>
<dbReference type="Proteomes" id="UP000265768">
    <property type="component" value="Unassembled WGS sequence"/>
</dbReference>
<dbReference type="InterPro" id="IPR050807">
    <property type="entry name" value="TransReg_Diox_bact_type"/>
</dbReference>
<keyword evidence="1" id="KW-0238">DNA-binding</keyword>
<dbReference type="SUPFAM" id="SSF47413">
    <property type="entry name" value="lambda repressor-like DNA-binding domains"/>
    <property type="match status" value="1"/>
</dbReference>
<evidence type="ECO:0000256" key="1">
    <source>
        <dbReference type="ARBA" id="ARBA00023125"/>
    </source>
</evidence>
<proteinExistence type="predicted"/>
<reference evidence="3 4" key="1">
    <citation type="submission" date="2018-09" db="EMBL/GenBank/DDBJ databases">
        <title>YIM 75507 draft genome.</title>
        <authorList>
            <person name="Tang S."/>
            <person name="Feng Y."/>
        </authorList>
    </citation>
    <scope>NUCLEOTIDE SEQUENCE [LARGE SCALE GENOMIC DNA]</scope>
    <source>
        <strain evidence="3 4">YIM 75507</strain>
    </source>
</reference>
<dbReference type="CDD" id="cd00093">
    <property type="entry name" value="HTH_XRE"/>
    <property type="match status" value="1"/>
</dbReference>
<dbReference type="GO" id="GO:0005829">
    <property type="term" value="C:cytosol"/>
    <property type="evidence" value="ECO:0007669"/>
    <property type="project" value="TreeGrafter"/>
</dbReference>
<comment type="caution">
    <text evidence="3">The sequence shown here is derived from an EMBL/GenBank/DDBJ whole genome shotgun (WGS) entry which is preliminary data.</text>
</comment>
<dbReference type="GO" id="GO:0003700">
    <property type="term" value="F:DNA-binding transcription factor activity"/>
    <property type="evidence" value="ECO:0007669"/>
    <property type="project" value="TreeGrafter"/>
</dbReference>
<keyword evidence="4" id="KW-1185">Reference proteome</keyword>
<protein>
    <submittedName>
        <fullName evidence="3">XRE family transcriptional regulator</fullName>
    </submittedName>
</protein>
<name>A0A3A4B3C5_9ACTN</name>
<dbReference type="GO" id="GO:0003677">
    <property type="term" value="F:DNA binding"/>
    <property type="evidence" value="ECO:0007669"/>
    <property type="project" value="UniProtKB-KW"/>
</dbReference>